<dbReference type="Pfam" id="PF01636">
    <property type="entry name" value="APH"/>
    <property type="match status" value="1"/>
</dbReference>
<feature type="domain" description="Aminoglycoside phosphotransferase" evidence="3">
    <location>
        <begin position="387"/>
        <end position="521"/>
    </location>
</feature>
<accession>A0A6N6NMW8</accession>
<dbReference type="Pfam" id="PF13412">
    <property type="entry name" value="HTH_24"/>
    <property type="match status" value="1"/>
</dbReference>
<dbReference type="PANTHER" id="PTHR43584">
    <property type="entry name" value="NUCLEOTIDYL TRANSFERASE"/>
    <property type="match status" value="1"/>
</dbReference>
<dbReference type="Proteomes" id="UP000468668">
    <property type="component" value="Unassembled WGS sequence"/>
</dbReference>
<dbReference type="CDD" id="cd02523">
    <property type="entry name" value="PC_cytidylyltransferase"/>
    <property type="match status" value="1"/>
</dbReference>
<dbReference type="SUPFAM" id="SSF56112">
    <property type="entry name" value="Protein kinase-like (PK-like)"/>
    <property type="match status" value="1"/>
</dbReference>
<protein>
    <submittedName>
        <fullName evidence="5">Phosphotransferase</fullName>
    </submittedName>
</protein>
<dbReference type="GO" id="GO:0016779">
    <property type="term" value="F:nucleotidyltransferase activity"/>
    <property type="evidence" value="ECO:0007669"/>
    <property type="project" value="UniProtKB-KW"/>
</dbReference>
<dbReference type="Pfam" id="PF12804">
    <property type="entry name" value="NTP_transf_3"/>
    <property type="match status" value="1"/>
</dbReference>
<dbReference type="Gene3D" id="3.30.200.20">
    <property type="entry name" value="Phosphorylase Kinase, domain 1"/>
    <property type="match status" value="1"/>
</dbReference>
<comment type="caution">
    <text evidence="5">The sequence shown here is derived from an EMBL/GenBank/DDBJ whole genome shotgun (WGS) entry which is preliminary data.</text>
</comment>
<dbReference type="InterPro" id="IPR011009">
    <property type="entry name" value="Kinase-like_dom_sf"/>
</dbReference>
<proteinExistence type="predicted"/>
<dbReference type="InterPro" id="IPR002575">
    <property type="entry name" value="Aminoglycoside_PTrfase"/>
</dbReference>
<dbReference type="InterPro" id="IPR050065">
    <property type="entry name" value="GlmU-like"/>
</dbReference>
<dbReference type="RefSeq" id="WP_158049943.1">
    <property type="nucleotide sequence ID" value="NZ_WAJR01000019.1"/>
</dbReference>
<reference evidence="5 6" key="1">
    <citation type="submission" date="2019-09" db="EMBL/GenBank/DDBJ databases">
        <title>Whole genome shotgun sequencing (WGS) of Ellagibacter isourolithinifaciens DSM 104140(T) and Adlercreutzia muris DSM 29508(T).</title>
        <authorList>
            <person name="Stoll D.A."/>
            <person name="Danylec N."/>
            <person name="Huch M."/>
        </authorList>
    </citation>
    <scope>NUCLEOTIDE SEQUENCE [LARGE SCALE GENOMIC DNA]</scope>
    <source>
        <strain evidence="5 6">DSM 104140</strain>
    </source>
</reference>
<organism evidence="5 6">
    <name type="scientific">Ellagibacter isourolithinifaciens</name>
    <dbReference type="NCBI Taxonomy" id="2137581"/>
    <lineage>
        <taxon>Bacteria</taxon>
        <taxon>Bacillati</taxon>
        <taxon>Actinomycetota</taxon>
        <taxon>Coriobacteriia</taxon>
        <taxon>Eggerthellales</taxon>
        <taxon>Eggerthellaceae</taxon>
        <taxon>Ellagibacter</taxon>
    </lineage>
</organism>
<keyword evidence="6" id="KW-1185">Reference proteome</keyword>
<gene>
    <name evidence="5" type="ORF">F8C90_07710</name>
</gene>
<keyword evidence="1 5" id="KW-0808">Transferase</keyword>
<sequence>MTLTKSTFKVLNALRDEAVHTQRHIATATGLSLGTVNTAYRALVDAGLAENFSVTPAGFEALSPYKVDNAIIMAAGLSSRFAPLSYEKPKGVLTVRGEVLIERQIRQLREAGITDITVVVGYMKEAFFYLEDKFGVTIRVNAEYSVRNNNSTLMLVREKLGNTYVCSSDDYFTENVFEPYVFEAYYPGVFFAGETNEYLLDTARDGRITGVTIGGRDKYGMLGHVYFDRAFSETFVRILVDEYDRPETAGKLWEDIYRAHLDELRMVMRPYEPGVIFEFDSISDLKEFDHDFIENVDSAILDNICRVLDCSRGDVEGIVPIKEGLTNLSFRFVVRGESYVYRHPGVGTDEIINRASEAFSQAIAKKLGIDDTFIHEDPAEGWKISRFIDGCVPFDYHNEDHVRHAMELGRRLHDSGEKSEWSFDVYRDAVAIVELLGRKSYPSFPDREELGRNAGVLDAFVRADRVEPCLCHNDFYSPNFLVRGEEMYLIDWEYSAMSDYASDLGTFICCSDYSVDEARHVIELYFGRTPTDAEMRHCLAYVALAAYYWFVWALYKESTGDPVGEWLYLWYRTAKAYSALALDLYGATPGQVA</sequence>
<dbReference type="Gene3D" id="3.90.1200.10">
    <property type="match status" value="1"/>
</dbReference>
<evidence type="ECO:0000256" key="2">
    <source>
        <dbReference type="ARBA" id="ARBA00022695"/>
    </source>
</evidence>
<keyword evidence="2" id="KW-0548">Nucleotidyltransferase</keyword>
<evidence type="ECO:0000256" key="1">
    <source>
        <dbReference type="ARBA" id="ARBA00022679"/>
    </source>
</evidence>
<feature type="domain" description="MobA-like NTP transferase" evidence="4">
    <location>
        <begin position="70"/>
        <end position="143"/>
    </location>
</feature>
<dbReference type="SUPFAM" id="SSF53448">
    <property type="entry name" value="Nucleotide-diphospho-sugar transferases"/>
    <property type="match status" value="1"/>
</dbReference>
<dbReference type="Gene3D" id="3.90.550.10">
    <property type="entry name" value="Spore Coat Polysaccharide Biosynthesis Protein SpsA, Chain A"/>
    <property type="match status" value="1"/>
</dbReference>
<evidence type="ECO:0000259" key="4">
    <source>
        <dbReference type="Pfam" id="PF12804"/>
    </source>
</evidence>
<evidence type="ECO:0000313" key="6">
    <source>
        <dbReference type="Proteomes" id="UP000468668"/>
    </source>
</evidence>
<dbReference type="OrthoDB" id="179763at2"/>
<dbReference type="AlphaFoldDB" id="A0A6N6NMW8"/>
<dbReference type="PANTHER" id="PTHR43584:SF5">
    <property type="entry name" value="PROTEIN LICC"/>
    <property type="match status" value="1"/>
</dbReference>
<dbReference type="InterPro" id="IPR025877">
    <property type="entry name" value="MobA-like_NTP_Trfase"/>
</dbReference>
<evidence type="ECO:0000259" key="3">
    <source>
        <dbReference type="Pfam" id="PF01636"/>
    </source>
</evidence>
<dbReference type="EMBL" id="WAJR01000019">
    <property type="protein sequence ID" value="KAB1640070.1"/>
    <property type="molecule type" value="Genomic_DNA"/>
</dbReference>
<evidence type="ECO:0000313" key="5">
    <source>
        <dbReference type="EMBL" id="KAB1640070.1"/>
    </source>
</evidence>
<name>A0A6N6NMW8_9ACTN</name>
<dbReference type="CDD" id="cd05151">
    <property type="entry name" value="ChoK-like"/>
    <property type="match status" value="1"/>
</dbReference>
<dbReference type="GeneID" id="98658292"/>
<dbReference type="InterPro" id="IPR029044">
    <property type="entry name" value="Nucleotide-diphossugar_trans"/>
</dbReference>